<dbReference type="RefSeq" id="WP_110628194.1">
    <property type="nucleotide sequence ID" value="NZ_CP029788.1"/>
</dbReference>
<evidence type="ECO:0000256" key="2">
    <source>
        <dbReference type="SAM" id="Phobius"/>
    </source>
</evidence>
<feature type="region of interest" description="Disordered" evidence="1">
    <location>
        <begin position="62"/>
        <end position="82"/>
    </location>
</feature>
<evidence type="ECO:0000256" key="1">
    <source>
        <dbReference type="SAM" id="MobiDB-lite"/>
    </source>
</evidence>
<dbReference type="KEGG" id="sact:DMT42_13730"/>
<gene>
    <name evidence="3" type="ORF">DMT42_13730</name>
</gene>
<protein>
    <submittedName>
        <fullName evidence="3">Uncharacterized protein</fullName>
    </submittedName>
</protein>
<reference evidence="3 4" key="1">
    <citation type="submission" date="2018-06" db="EMBL/GenBank/DDBJ databases">
        <title>The complete genome sequence of a nosiheptide producer Streptomyces actuosus ATCC 25421: deducing the ability of producing a new class III lantibiotics.</title>
        <authorList>
            <person name="Liu W."/>
            <person name="Sun F."/>
            <person name="Hu Y."/>
        </authorList>
    </citation>
    <scope>NUCLEOTIDE SEQUENCE [LARGE SCALE GENOMIC DNA]</scope>
    <source>
        <strain evidence="3 4">ATCC 25421</strain>
    </source>
</reference>
<organism evidence="3 4">
    <name type="scientific">Streptomyces actuosus</name>
    <dbReference type="NCBI Taxonomy" id="1885"/>
    <lineage>
        <taxon>Bacteria</taxon>
        <taxon>Bacillati</taxon>
        <taxon>Actinomycetota</taxon>
        <taxon>Actinomycetes</taxon>
        <taxon>Kitasatosporales</taxon>
        <taxon>Streptomycetaceae</taxon>
        <taxon>Streptomyces</taxon>
    </lineage>
</organism>
<feature type="transmembrane region" description="Helical" evidence="2">
    <location>
        <begin position="90"/>
        <end position="112"/>
    </location>
</feature>
<keyword evidence="2" id="KW-1133">Transmembrane helix</keyword>
<keyword evidence="4" id="KW-1185">Reference proteome</keyword>
<proteinExistence type="predicted"/>
<name>A0A2U9P120_STRAS</name>
<keyword evidence="2" id="KW-0472">Membrane</keyword>
<dbReference type="Proteomes" id="UP000247634">
    <property type="component" value="Chromosome"/>
</dbReference>
<dbReference type="OrthoDB" id="4337793at2"/>
<evidence type="ECO:0000313" key="3">
    <source>
        <dbReference type="EMBL" id="AWT43276.1"/>
    </source>
</evidence>
<keyword evidence="2" id="KW-0812">Transmembrane</keyword>
<dbReference type="AlphaFoldDB" id="A0A2U9P120"/>
<dbReference type="EMBL" id="CP029788">
    <property type="protein sequence ID" value="AWT43276.1"/>
    <property type="molecule type" value="Genomic_DNA"/>
</dbReference>
<evidence type="ECO:0000313" key="4">
    <source>
        <dbReference type="Proteomes" id="UP000247634"/>
    </source>
</evidence>
<sequence>MTAGHDDRDGLDGQDGLDPLLAVLMDEPAPPGADAAYLAGRRAAEADVALLRRELTALGDALAGPPAAQDTPEQQPAPARAVRPVRRRRLLPAALGLAAAGAVVTLLGWLVVQTGNGTGGGDDSASGATASDAKPAFGGRFDNPEYFACAALIAEGDVTDVRRVPGAAGHRVTLRVTRAYKPERTAPTVTVTVEDETAPAPRAGDHVLVGLQREARIADLWISGEAAIAPERQTLTDQLTAAQGLPCP</sequence>
<accession>A0A2U9P120</accession>